<organism evidence="6 7">
    <name type="scientific">Amycolatopsis halotolerans</name>
    <dbReference type="NCBI Taxonomy" id="330083"/>
    <lineage>
        <taxon>Bacteria</taxon>
        <taxon>Bacillati</taxon>
        <taxon>Actinomycetota</taxon>
        <taxon>Actinomycetes</taxon>
        <taxon>Pseudonocardiales</taxon>
        <taxon>Pseudonocardiaceae</taxon>
        <taxon>Amycolatopsis</taxon>
    </lineage>
</organism>
<accession>A0ABV7QDU6</accession>
<dbReference type="InterPro" id="IPR001962">
    <property type="entry name" value="Asn_synthase"/>
</dbReference>
<evidence type="ECO:0000259" key="5">
    <source>
        <dbReference type="Pfam" id="PF00733"/>
    </source>
</evidence>
<name>A0ABV7QDU6_9PSEU</name>
<proteinExistence type="predicted"/>
<protein>
    <recommendedName>
        <fullName evidence="2">asparagine synthase (glutamine-hydrolyzing)</fullName>
        <ecNumber evidence="2">6.3.5.4</ecNumber>
    </recommendedName>
</protein>
<dbReference type="InterPro" id="IPR014729">
    <property type="entry name" value="Rossmann-like_a/b/a_fold"/>
</dbReference>
<keyword evidence="7" id="KW-1185">Reference proteome</keyword>
<comment type="pathway">
    <text evidence="1">Amino-acid biosynthesis; L-asparagine biosynthesis; L-asparagine from L-aspartate (L-Gln route): step 1/1.</text>
</comment>
<feature type="domain" description="Asparagine synthetase" evidence="5">
    <location>
        <begin position="193"/>
        <end position="567"/>
    </location>
</feature>
<evidence type="ECO:0000256" key="4">
    <source>
        <dbReference type="ARBA" id="ARBA00048741"/>
    </source>
</evidence>
<dbReference type="InterPro" id="IPR051786">
    <property type="entry name" value="ASN_synthetase/amidase"/>
</dbReference>
<comment type="catalytic activity">
    <reaction evidence="4">
        <text>L-aspartate + L-glutamine + ATP + H2O = L-asparagine + L-glutamate + AMP + diphosphate + H(+)</text>
        <dbReference type="Rhea" id="RHEA:12228"/>
        <dbReference type="ChEBI" id="CHEBI:15377"/>
        <dbReference type="ChEBI" id="CHEBI:15378"/>
        <dbReference type="ChEBI" id="CHEBI:29985"/>
        <dbReference type="ChEBI" id="CHEBI:29991"/>
        <dbReference type="ChEBI" id="CHEBI:30616"/>
        <dbReference type="ChEBI" id="CHEBI:33019"/>
        <dbReference type="ChEBI" id="CHEBI:58048"/>
        <dbReference type="ChEBI" id="CHEBI:58359"/>
        <dbReference type="ChEBI" id="CHEBI:456215"/>
        <dbReference type="EC" id="6.3.5.4"/>
    </reaction>
</comment>
<evidence type="ECO:0000313" key="7">
    <source>
        <dbReference type="Proteomes" id="UP001595764"/>
    </source>
</evidence>
<evidence type="ECO:0000256" key="2">
    <source>
        <dbReference type="ARBA" id="ARBA00012737"/>
    </source>
</evidence>
<dbReference type="PANTHER" id="PTHR43284:SF1">
    <property type="entry name" value="ASPARAGINE SYNTHETASE"/>
    <property type="match status" value="1"/>
</dbReference>
<keyword evidence="3" id="KW-0061">Asparagine biosynthesis</keyword>
<gene>
    <name evidence="6" type="ORF">ACFORO_08455</name>
</gene>
<dbReference type="SUPFAM" id="SSF52402">
    <property type="entry name" value="Adenine nucleotide alpha hydrolases-like"/>
    <property type="match status" value="1"/>
</dbReference>
<dbReference type="RefSeq" id="WP_377868229.1">
    <property type="nucleotide sequence ID" value="NZ_JBHMAY010000005.1"/>
</dbReference>
<dbReference type="PANTHER" id="PTHR43284">
    <property type="entry name" value="ASPARAGINE SYNTHETASE (GLUTAMINE-HYDROLYZING)"/>
    <property type="match status" value="1"/>
</dbReference>
<sequence length="606" mass="63789">MRWFGGFAAAVAPPRSPVGHARIWPTVPGCWTCGQWAGHEVRAAWSGPRFVAVAGTCGITAAELARLAERGVPDDAAWRWPGSYTTVEVTRTGTRVWTDLGGAWPIYTATADGGTYWASSSRALAGLAGARPDVDRLAACLLAPFVPVLLAERSAFEGIALAPPGHRLTMDGDGARVDRVWHPRPRAGSLPGQLRKELASATKVRIDTAESLTSDLSGGFDSTALALLAGSQARPGQVVTGVTVHPAGRASGGDLDYARLAAQHTGLTHRLLPLTGEHAPYSGLAEVPATDEPAPSTVAHARFAGQLRWIRDTIGTDCHLTGDGGDSLLCTPPIMLADLVAAGRRRRVVVETMRWARLRRLPAWPLLAAARRTARTRRADALAALARELRTGGASTTPDGHIGWHATEPVPPWATADARERADATAHRAATRAVDVPAGMFATTLAAESMAEVGRSARADIQLAEHVGVPLANPFTDARVVDAYLSVPLVERPGPASYKPVLAAAMGSLFPPRLAARTTKGDFNPDHYGGMRANLPALHDLADGHLAALGLIKPDALRRSLTLTAAGLPVPGSTVEPAIAAEVWLRALDREPRVAWTSPSKAKGAA</sequence>
<dbReference type="Gene3D" id="3.40.50.620">
    <property type="entry name" value="HUPs"/>
    <property type="match status" value="1"/>
</dbReference>
<dbReference type="Pfam" id="PF00733">
    <property type="entry name" value="Asn_synthase"/>
    <property type="match status" value="1"/>
</dbReference>
<dbReference type="EC" id="6.3.5.4" evidence="2"/>
<dbReference type="EMBL" id="JBHRWI010000012">
    <property type="protein sequence ID" value="MFC3510190.1"/>
    <property type="molecule type" value="Genomic_DNA"/>
</dbReference>
<dbReference type="SUPFAM" id="SSF56235">
    <property type="entry name" value="N-terminal nucleophile aminohydrolases (Ntn hydrolases)"/>
    <property type="match status" value="1"/>
</dbReference>
<evidence type="ECO:0000256" key="3">
    <source>
        <dbReference type="ARBA" id="ARBA00022888"/>
    </source>
</evidence>
<evidence type="ECO:0000313" key="6">
    <source>
        <dbReference type="EMBL" id="MFC3510190.1"/>
    </source>
</evidence>
<evidence type="ECO:0000256" key="1">
    <source>
        <dbReference type="ARBA" id="ARBA00005187"/>
    </source>
</evidence>
<dbReference type="Proteomes" id="UP001595764">
    <property type="component" value="Unassembled WGS sequence"/>
</dbReference>
<dbReference type="InterPro" id="IPR029055">
    <property type="entry name" value="Ntn_hydrolases_N"/>
</dbReference>
<dbReference type="NCBIfam" id="NF033561">
    <property type="entry name" value="macrolact_Ik_Al"/>
    <property type="match status" value="1"/>
</dbReference>
<keyword evidence="3" id="KW-0028">Amino-acid biosynthesis</keyword>
<comment type="caution">
    <text evidence="6">The sequence shown here is derived from an EMBL/GenBank/DDBJ whole genome shotgun (WGS) entry which is preliminary data.</text>
</comment>
<reference evidence="7" key="1">
    <citation type="journal article" date="2019" name="Int. J. Syst. Evol. Microbiol.">
        <title>The Global Catalogue of Microorganisms (GCM) 10K type strain sequencing project: providing services to taxonomists for standard genome sequencing and annotation.</title>
        <authorList>
            <consortium name="The Broad Institute Genomics Platform"/>
            <consortium name="The Broad Institute Genome Sequencing Center for Infectious Disease"/>
            <person name="Wu L."/>
            <person name="Ma J."/>
        </authorList>
    </citation>
    <scope>NUCLEOTIDE SEQUENCE [LARGE SCALE GENOMIC DNA]</scope>
    <source>
        <strain evidence="7">CGMCC 4.7682</strain>
    </source>
</reference>